<dbReference type="Proteomes" id="UP000515908">
    <property type="component" value="Chromosome 06"/>
</dbReference>
<name>S9VHP1_9TRYP</name>
<dbReference type="InterPro" id="IPR043136">
    <property type="entry name" value="B30.2/SPRY_sf"/>
</dbReference>
<evidence type="ECO:0008006" key="3">
    <source>
        <dbReference type="Google" id="ProtNLM"/>
    </source>
</evidence>
<dbReference type="InterPro" id="IPR013320">
    <property type="entry name" value="ConA-like_dom_sf"/>
</dbReference>
<dbReference type="SUPFAM" id="SSF49899">
    <property type="entry name" value="Concanavalin A-like lectins/glucanases"/>
    <property type="match status" value="1"/>
</dbReference>
<proteinExistence type="predicted"/>
<organism evidence="1 2">
    <name type="scientific">Angomonas deanei</name>
    <dbReference type="NCBI Taxonomy" id="59799"/>
    <lineage>
        <taxon>Eukaryota</taxon>
        <taxon>Discoba</taxon>
        <taxon>Euglenozoa</taxon>
        <taxon>Kinetoplastea</taxon>
        <taxon>Metakinetoplastina</taxon>
        <taxon>Trypanosomatida</taxon>
        <taxon>Trypanosomatidae</taxon>
        <taxon>Strigomonadinae</taxon>
        <taxon>Angomonas</taxon>
    </lineage>
</organism>
<dbReference type="VEuPathDB" id="TriTrypDB:ADEAN_000382600"/>
<dbReference type="Gene3D" id="2.60.120.920">
    <property type="match status" value="1"/>
</dbReference>
<reference evidence="1 2" key="1">
    <citation type="submission" date="2020-08" db="EMBL/GenBank/DDBJ databases">
        <authorList>
            <person name="Newling K."/>
            <person name="Davey J."/>
            <person name="Forrester S."/>
        </authorList>
    </citation>
    <scope>NUCLEOTIDE SEQUENCE [LARGE SCALE GENOMIC DNA]</scope>
    <source>
        <strain evidence="2">Crithidia deanei Carvalho (ATCC PRA-265)</strain>
    </source>
</reference>
<accession>S9VHP1</accession>
<evidence type="ECO:0000313" key="1">
    <source>
        <dbReference type="EMBL" id="CAD2216364.1"/>
    </source>
</evidence>
<protein>
    <recommendedName>
        <fullName evidence="3">B30.2/SPRY domain-containing protein</fullName>
    </recommendedName>
</protein>
<keyword evidence="2" id="KW-1185">Reference proteome</keyword>
<sequence>MGLEVFEMDTQCPHPGVSLYDTVAQRETNGGWVTVRSKSPLTEDNHQWAVHIVDQGEGTDGSGLMVGMLPELSSSALNGMGSRYISELGGWCISRAGDTYGSWRCERVEFSSGCVLEFDWDAQSGTLYIVCGRRKVTAHIPSLSPKDLLYPAVSMYYLNQKVVFV</sequence>
<dbReference type="AlphaFoldDB" id="S9VHP1"/>
<dbReference type="OrthoDB" id="268520at2759"/>
<gene>
    <name evidence="1" type="ORF">ADEAN_000382600</name>
</gene>
<dbReference type="EMBL" id="LR877150">
    <property type="protein sequence ID" value="CAD2216364.1"/>
    <property type="molecule type" value="Genomic_DNA"/>
</dbReference>
<evidence type="ECO:0000313" key="2">
    <source>
        <dbReference type="Proteomes" id="UP000515908"/>
    </source>
</evidence>